<dbReference type="InterPro" id="IPR045260">
    <property type="entry name" value="Sec12-like"/>
</dbReference>
<gene>
    <name evidence="12" type="ORF">PSACC_02030</name>
</gene>
<dbReference type="Gene3D" id="2.130.10.10">
    <property type="entry name" value="YVTN repeat-like/Quinoprotein amine dehydrogenase"/>
    <property type="match status" value="1"/>
</dbReference>
<dbReference type="PROSITE" id="PS50082">
    <property type="entry name" value="WD_REPEATS_2"/>
    <property type="match status" value="1"/>
</dbReference>
<evidence type="ECO:0000256" key="6">
    <source>
        <dbReference type="ARBA" id="ARBA00022824"/>
    </source>
</evidence>
<evidence type="ECO:0000256" key="11">
    <source>
        <dbReference type="PROSITE-ProRule" id="PRU00221"/>
    </source>
</evidence>
<name>A0A2H9TKA5_9FUNG</name>
<dbReference type="PANTHER" id="PTHR23284">
    <property type="entry name" value="PROLACTIN REGULATORY ELEMENT BINDING PROTEIN"/>
    <property type="match status" value="1"/>
</dbReference>
<dbReference type="Proteomes" id="UP000240830">
    <property type="component" value="Unassembled WGS sequence"/>
</dbReference>
<dbReference type="GO" id="GO:0015031">
    <property type="term" value="P:protein transport"/>
    <property type="evidence" value="ECO:0007669"/>
    <property type="project" value="UniProtKB-KW"/>
</dbReference>
<dbReference type="Pfam" id="PF00400">
    <property type="entry name" value="WD40"/>
    <property type="match status" value="2"/>
</dbReference>
<dbReference type="InterPro" id="IPR036322">
    <property type="entry name" value="WD40_repeat_dom_sf"/>
</dbReference>
<evidence type="ECO:0000256" key="10">
    <source>
        <dbReference type="ARBA" id="ARBA00023136"/>
    </source>
</evidence>
<keyword evidence="9" id="KW-1133">Transmembrane helix</keyword>
<evidence type="ECO:0000313" key="13">
    <source>
        <dbReference type="Proteomes" id="UP000240830"/>
    </source>
</evidence>
<evidence type="ECO:0000256" key="8">
    <source>
        <dbReference type="ARBA" id="ARBA00022927"/>
    </source>
</evidence>
<evidence type="ECO:0000256" key="9">
    <source>
        <dbReference type="ARBA" id="ARBA00022989"/>
    </source>
</evidence>
<evidence type="ECO:0000256" key="4">
    <source>
        <dbReference type="ARBA" id="ARBA00022692"/>
    </source>
</evidence>
<evidence type="ECO:0000256" key="1">
    <source>
        <dbReference type="ARBA" id="ARBA00004389"/>
    </source>
</evidence>
<dbReference type="InterPro" id="IPR001680">
    <property type="entry name" value="WD40_rpt"/>
</dbReference>
<keyword evidence="6" id="KW-0256">Endoplasmic reticulum</keyword>
<comment type="subcellular location">
    <subcellularLocation>
        <location evidence="1">Endoplasmic reticulum membrane</location>
        <topology evidence="1">Single-pass membrane protein</topology>
    </subcellularLocation>
</comment>
<dbReference type="InterPro" id="IPR015943">
    <property type="entry name" value="WD40/YVTN_repeat-like_dom_sf"/>
</dbReference>
<keyword evidence="7" id="KW-0931">ER-Golgi transport</keyword>
<organism evidence="12 13">
    <name type="scientific">Paramicrosporidium saccamoebae</name>
    <dbReference type="NCBI Taxonomy" id="1246581"/>
    <lineage>
        <taxon>Eukaryota</taxon>
        <taxon>Fungi</taxon>
        <taxon>Fungi incertae sedis</taxon>
        <taxon>Cryptomycota</taxon>
        <taxon>Cryptomycota incertae sedis</taxon>
        <taxon>Paramicrosporidium</taxon>
    </lineage>
</organism>
<evidence type="ECO:0000256" key="5">
    <source>
        <dbReference type="ARBA" id="ARBA00022737"/>
    </source>
</evidence>
<dbReference type="PANTHER" id="PTHR23284:SF0">
    <property type="entry name" value="PROLACTIN REGULATORY ELEMENT-BINDING PROTEIN"/>
    <property type="match status" value="1"/>
</dbReference>
<proteinExistence type="predicted"/>
<keyword evidence="3 11" id="KW-0853">WD repeat</keyword>
<keyword evidence="13" id="KW-1185">Reference proteome</keyword>
<evidence type="ECO:0000256" key="3">
    <source>
        <dbReference type="ARBA" id="ARBA00022574"/>
    </source>
</evidence>
<keyword evidence="10" id="KW-0472">Membrane</keyword>
<feature type="repeat" description="WD" evidence="11">
    <location>
        <begin position="104"/>
        <end position="126"/>
    </location>
</feature>
<protein>
    <submittedName>
        <fullName evidence="12">Uncharacterized protein</fullName>
    </submittedName>
</protein>
<reference evidence="12 13" key="1">
    <citation type="submission" date="2016-10" db="EMBL/GenBank/DDBJ databases">
        <title>The genome of Paramicrosporidium saccamoebae is the missing link in understanding Cryptomycota and Microsporidia evolution.</title>
        <authorList>
            <person name="Quandt C.A."/>
            <person name="Beaudet D."/>
            <person name="Corsaro D."/>
            <person name="Michel R."/>
            <person name="Corradi N."/>
            <person name="James T."/>
        </authorList>
    </citation>
    <scope>NUCLEOTIDE SEQUENCE [LARGE SCALE GENOMIC DNA]</scope>
    <source>
        <strain evidence="12 13">KSL3</strain>
    </source>
</reference>
<dbReference type="EMBL" id="MTSL01000137">
    <property type="protein sequence ID" value="PJF18165.1"/>
    <property type="molecule type" value="Genomic_DNA"/>
</dbReference>
<sequence length="280" mass="30757">MVRHWLGIMAETSVADTAEARSANKVELGFPVYAVEYAANTGTIFVAGGGGPAKSGVRNSIVSLQAVNFMSSSLSSIREGEIGLSLARSMKSDFSDIDSYQKVVRFSRDGHEMLTSGNDDTVRLWEFPWLKPVTDFKVPTKATSPKESRIEDADYDPNGEYILVLTPAGIHIRNRKDGSFCASLAPAPNHTFRCARFLQASRSKTGWLVTVENHRERGCPVLTKWRMGSWTRSQSVKLATRLRVTALSVSENGRFIAFGAADGTVGVYDSNLFVPFVKHN</sequence>
<dbReference type="SMART" id="SM00320">
    <property type="entry name" value="WD40"/>
    <property type="match status" value="2"/>
</dbReference>
<dbReference type="GO" id="GO:0003400">
    <property type="term" value="P:regulation of COPII vesicle coating"/>
    <property type="evidence" value="ECO:0007669"/>
    <property type="project" value="TreeGrafter"/>
</dbReference>
<evidence type="ECO:0000256" key="7">
    <source>
        <dbReference type="ARBA" id="ARBA00022892"/>
    </source>
</evidence>
<evidence type="ECO:0000313" key="12">
    <source>
        <dbReference type="EMBL" id="PJF18165.1"/>
    </source>
</evidence>
<evidence type="ECO:0000256" key="2">
    <source>
        <dbReference type="ARBA" id="ARBA00022448"/>
    </source>
</evidence>
<dbReference type="GO" id="GO:0005085">
    <property type="term" value="F:guanyl-nucleotide exchange factor activity"/>
    <property type="evidence" value="ECO:0007669"/>
    <property type="project" value="InterPro"/>
</dbReference>
<dbReference type="SUPFAM" id="SSF50978">
    <property type="entry name" value="WD40 repeat-like"/>
    <property type="match status" value="1"/>
</dbReference>
<comment type="caution">
    <text evidence="12">The sequence shown here is derived from an EMBL/GenBank/DDBJ whole genome shotgun (WGS) entry which is preliminary data.</text>
</comment>
<accession>A0A2H9TKA5</accession>
<keyword evidence="8" id="KW-0653">Protein transport</keyword>
<dbReference type="GO" id="GO:0006888">
    <property type="term" value="P:endoplasmic reticulum to Golgi vesicle-mediated transport"/>
    <property type="evidence" value="ECO:0007669"/>
    <property type="project" value="TreeGrafter"/>
</dbReference>
<dbReference type="AlphaFoldDB" id="A0A2H9TKA5"/>
<dbReference type="STRING" id="1246581.A0A2H9TKA5"/>
<keyword evidence="4" id="KW-0812">Transmembrane</keyword>
<dbReference type="GO" id="GO:0005789">
    <property type="term" value="C:endoplasmic reticulum membrane"/>
    <property type="evidence" value="ECO:0007669"/>
    <property type="project" value="UniProtKB-SubCell"/>
</dbReference>
<keyword evidence="5" id="KW-0677">Repeat</keyword>
<dbReference type="OrthoDB" id="2013972at2759"/>
<keyword evidence="2" id="KW-0813">Transport</keyword>